<dbReference type="AlphaFoldDB" id="A0AAV2ZB96"/>
<keyword evidence="1" id="KW-0472">Membrane</keyword>
<protein>
    <recommendedName>
        <fullName evidence="4">DUF2817 domain-containing protein</fullName>
    </recommendedName>
</protein>
<dbReference type="Pfam" id="PF10994">
    <property type="entry name" value="DUF2817"/>
    <property type="match status" value="1"/>
</dbReference>
<gene>
    <name evidence="2" type="ORF">N0F65_003915</name>
</gene>
<evidence type="ECO:0000313" key="2">
    <source>
        <dbReference type="EMBL" id="DBA03195.1"/>
    </source>
</evidence>
<proteinExistence type="predicted"/>
<keyword evidence="3" id="KW-1185">Reference proteome</keyword>
<evidence type="ECO:0000256" key="1">
    <source>
        <dbReference type="SAM" id="Phobius"/>
    </source>
</evidence>
<evidence type="ECO:0000313" key="3">
    <source>
        <dbReference type="Proteomes" id="UP001146120"/>
    </source>
</evidence>
<dbReference type="CDD" id="cd06233">
    <property type="entry name" value="M14-like"/>
    <property type="match status" value="1"/>
</dbReference>
<dbReference type="Proteomes" id="UP001146120">
    <property type="component" value="Unassembled WGS sequence"/>
</dbReference>
<sequence length="403" mass="45531">MNGKRTAGTVRLVLGAVVVLLGALFYHACNDFIPVDSYWPTSAGALADANFAESYYEARALFRKRARALNATLHAVPLNVSDLELTMDFAVLEGSKENVLVHISATHGNEGYAGSAIQCALLEQLKQQEQRPLEERPTVIFLHAMNPFGFANNRRTNVNNVDLNRNFLSPEEFHERVMADPNEFGYADATDVLHPRDPSHWRDSFWLKSSPWEFALGLPRIKRAGVCGNYHFPQGLFYGGTELQPELKHFRQFLLDHLDLERLQRFSLVDVHTGLGPTGYDTIIILHSKQDPKRVVALGSRRESAVIQGYDRVSGVVCQGIATLLPKHVKNICAAQEFGTVPFIFGIKILIEENAMYFHQPHMRLPYADKMRDTQYLHRSASWKKSVVTRGTAVFHQLYENLK</sequence>
<dbReference type="EMBL" id="DAKRPA010000022">
    <property type="protein sequence ID" value="DBA03195.1"/>
    <property type="molecule type" value="Genomic_DNA"/>
</dbReference>
<name>A0AAV2ZB96_9STRA</name>
<reference evidence="2" key="2">
    <citation type="journal article" date="2023" name="Microbiol Resour">
        <title>Decontamination and Annotation of the Draft Genome Sequence of the Oomycete Lagenidium giganteum ARSEF 373.</title>
        <authorList>
            <person name="Morgan W.R."/>
            <person name="Tartar A."/>
        </authorList>
    </citation>
    <scope>NUCLEOTIDE SEQUENCE</scope>
    <source>
        <strain evidence="2">ARSEF 373</strain>
    </source>
</reference>
<dbReference type="InterPro" id="IPR021259">
    <property type="entry name" value="DUF2817"/>
</dbReference>
<keyword evidence="1" id="KW-0812">Transmembrane</keyword>
<keyword evidence="1" id="KW-1133">Transmembrane helix</keyword>
<accession>A0AAV2ZB96</accession>
<dbReference type="Gene3D" id="3.40.630.10">
    <property type="entry name" value="Zn peptidases"/>
    <property type="match status" value="1"/>
</dbReference>
<comment type="caution">
    <text evidence="2">The sequence shown here is derived from an EMBL/GenBank/DDBJ whole genome shotgun (WGS) entry which is preliminary data.</text>
</comment>
<organism evidence="2 3">
    <name type="scientific">Lagenidium giganteum</name>
    <dbReference type="NCBI Taxonomy" id="4803"/>
    <lineage>
        <taxon>Eukaryota</taxon>
        <taxon>Sar</taxon>
        <taxon>Stramenopiles</taxon>
        <taxon>Oomycota</taxon>
        <taxon>Peronosporomycetes</taxon>
        <taxon>Pythiales</taxon>
        <taxon>Pythiaceae</taxon>
    </lineage>
</organism>
<reference evidence="2" key="1">
    <citation type="submission" date="2022-11" db="EMBL/GenBank/DDBJ databases">
        <authorList>
            <person name="Morgan W.R."/>
            <person name="Tartar A."/>
        </authorList>
    </citation>
    <scope>NUCLEOTIDE SEQUENCE</scope>
    <source>
        <strain evidence="2">ARSEF 373</strain>
    </source>
</reference>
<evidence type="ECO:0008006" key="4">
    <source>
        <dbReference type="Google" id="ProtNLM"/>
    </source>
</evidence>
<dbReference type="SUPFAM" id="SSF53187">
    <property type="entry name" value="Zn-dependent exopeptidases"/>
    <property type="match status" value="1"/>
</dbReference>
<feature type="transmembrane region" description="Helical" evidence="1">
    <location>
        <begin position="12"/>
        <end position="28"/>
    </location>
</feature>